<name>A0AAD9VCK8_ACRCE</name>
<comment type="caution">
    <text evidence="2">The sequence shown here is derived from an EMBL/GenBank/DDBJ whole genome shotgun (WGS) entry which is preliminary data.</text>
</comment>
<evidence type="ECO:0000313" key="3">
    <source>
        <dbReference type="Proteomes" id="UP001249851"/>
    </source>
</evidence>
<sequence>MACFQGVGTVALTKTNSFTLSGFVPASDRACEVEVKVSSQNGEHLGWTRFCYVDGMREMVRQLLRDEEKLSSFMDIWLEEYHLLGLDQGTTQAKQKQWVKILELLVYTAAQTGAKQFIEMIFSTSAQQIVFNSYKERATLPEDVARANGHFNLAQYLQDINKRLTKEVHDEPKSIDWLELLKAVQNHVSASHDKESKEETTPAESDDNSSDYFADDETSSCGSFEHDDEFTSNPEGKDAAEKDKERLLEDPPYSSIQDVNHFEDSKPPDEKESGSSFLGVIHDDVNERFVCGASNQPGDKGVEVTFPWRRLGILSNCRIWSLEILVLEVSWCVFPRGICLSIAEMKAIARTFCGRCCSIVEMKEIARKIFDTTHIAVDDFARLPGGTPSKWRYESKEEKHVLMTENVVVSASTCRLKRPGCLVLSPLEADERQLNQELVIFEKSIGDESVHSPSTLLPSCPVLNKSRPQPDNSASLHGRFSGNLSWKNESNVKEMKMERVRSWLCCNLDSEEFPSAEGDGRVVSLVGETRSKRTKCRCVFKLESKEEKRVLTTENAFISASTCRLKRPACSRLPKVHERHLNQEQVIFEKSICDESAHSPSTLLPSCTVSGNSSTILRMGLSNSTSLHGLSSGNESWKKESNTKELKMERVRSWSSSNPNSEEFPSTEGF</sequence>
<feature type="region of interest" description="Disordered" evidence="1">
    <location>
        <begin position="627"/>
        <end position="670"/>
    </location>
</feature>
<accession>A0AAD9VCK8</accession>
<evidence type="ECO:0000256" key="1">
    <source>
        <dbReference type="SAM" id="MobiDB-lite"/>
    </source>
</evidence>
<feature type="region of interest" description="Disordered" evidence="1">
    <location>
        <begin position="189"/>
        <end position="276"/>
    </location>
</feature>
<proteinExistence type="predicted"/>
<reference evidence="2" key="2">
    <citation type="journal article" date="2023" name="Science">
        <title>Genomic signatures of disease resistance in endangered staghorn corals.</title>
        <authorList>
            <person name="Vollmer S.V."/>
            <person name="Selwyn J.D."/>
            <person name="Despard B.A."/>
            <person name="Roesel C.L."/>
        </authorList>
    </citation>
    <scope>NUCLEOTIDE SEQUENCE</scope>
    <source>
        <strain evidence="2">K2</strain>
    </source>
</reference>
<reference evidence="2" key="1">
    <citation type="journal article" date="2023" name="G3 (Bethesda)">
        <title>Whole genome assembly and annotation of the endangered Caribbean coral Acropora cervicornis.</title>
        <authorList>
            <person name="Selwyn J.D."/>
            <person name="Vollmer S.V."/>
        </authorList>
    </citation>
    <scope>NUCLEOTIDE SEQUENCE</scope>
    <source>
        <strain evidence="2">K2</strain>
    </source>
</reference>
<feature type="compositionally biased region" description="Basic and acidic residues" evidence="1">
    <location>
        <begin position="235"/>
        <end position="249"/>
    </location>
</feature>
<organism evidence="2 3">
    <name type="scientific">Acropora cervicornis</name>
    <name type="common">Staghorn coral</name>
    <dbReference type="NCBI Taxonomy" id="6130"/>
    <lineage>
        <taxon>Eukaryota</taxon>
        <taxon>Metazoa</taxon>
        <taxon>Cnidaria</taxon>
        <taxon>Anthozoa</taxon>
        <taxon>Hexacorallia</taxon>
        <taxon>Scleractinia</taxon>
        <taxon>Astrocoeniina</taxon>
        <taxon>Acroporidae</taxon>
        <taxon>Acropora</taxon>
    </lineage>
</organism>
<keyword evidence="3" id="KW-1185">Reference proteome</keyword>
<evidence type="ECO:0000313" key="2">
    <source>
        <dbReference type="EMBL" id="KAK2569583.1"/>
    </source>
</evidence>
<feature type="compositionally biased region" description="Basic and acidic residues" evidence="1">
    <location>
        <begin position="636"/>
        <end position="652"/>
    </location>
</feature>
<dbReference type="Proteomes" id="UP001249851">
    <property type="component" value="Unassembled WGS sequence"/>
</dbReference>
<dbReference type="AlphaFoldDB" id="A0AAD9VCK8"/>
<feature type="compositionally biased region" description="Acidic residues" evidence="1">
    <location>
        <begin position="204"/>
        <end position="218"/>
    </location>
</feature>
<gene>
    <name evidence="2" type="ORF">P5673_005408</name>
</gene>
<feature type="compositionally biased region" description="Basic and acidic residues" evidence="1">
    <location>
        <begin position="260"/>
        <end position="273"/>
    </location>
</feature>
<feature type="compositionally biased region" description="Low complexity" evidence="1">
    <location>
        <begin position="653"/>
        <end position="670"/>
    </location>
</feature>
<protein>
    <submittedName>
        <fullName evidence="2">Uncharacterized protein</fullName>
    </submittedName>
</protein>
<feature type="compositionally biased region" description="Basic and acidic residues" evidence="1">
    <location>
        <begin position="190"/>
        <end position="200"/>
    </location>
</feature>
<dbReference type="EMBL" id="JARQWQ010000009">
    <property type="protein sequence ID" value="KAK2569583.1"/>
    <property type="molecule type" value="Genomic_DNA"/>
</dbReference>